<dbReference type="PANTHER" id="PTHR35369">
    <property type="entry name" value="BLR3025 PROTEIN-RELATED"/>
    <property type="match status" value="1"/>
</dbReference>
<organism evidence="2 3">
    <name type="scientific">Dechloromonas hankyongensis</name>
    <dbReference type="NCBI Taxonomy" id="2908002"/>
    <lineage>
        <taxon>Bacteria</taxon>
        <taxon>Pseudomonadati</taxon>
        <taxon>Pseudomonadota</taxon>
        <taxon>Betaproteobacteria</taxon>
        <taxon>Rhodocyclales</taxon>
        <taxon>Azonexaceae</taxon>
        <taxon>Dechloromonas</taxon>
    </lineage>
</organism>
<keyword evidence="3" id="KW-1185">Reference proteome</keyword>
<dbReference type="RefSeq" id="WP_275710690.1">
    <property type="nucleotide sequence ID" value="NZ_JAKLTN010000002.1"/>
</dbReference>
<protein>
    <submittedName>
        <fullName evidence="2">Translesion DNA synthesis-associated protein ImuA</fullName>
    </submittedName>
</protein>
<dbReference type="NCBIfam" id="NF033429">
    <property type="entry name" value="ImuA_translesion"/>
    <property type="match status" value="1"/>
</dbReference>
<proteinExistence type="predicted"/>
<reference evidence="2" key="1">
    <citation type="submission" date="2022-01" db="EMBL/GenBank/DDBJ databases">
        <authorList>
            <person name="Jo J.-H."/>
            <person name="Im W.-T."/>
        </authorList>
    </citation>
    <scope>NUCLEOTIDE SEQUENCE</scope>
    <source>
        <strain evidence="2">XY25</strain>
    </source>
</reference>
<dbReference type="EMBL" id="JAKLTN010000002">
    <property type="protein sequence ID" value="MCG2577513.1"/>
    <property type="molecule type" value="Genomic_DNA"/>
</dbReference>
<sequence length="241" mass="24994">MNAVPLPVALADVLARGDVWRGDTLASLPEATIPSGHSELDAELPGGGWPRGTLTEFLVERSSIGEMSLLLPALARLSGAGDWLALVAPPWLPHAPAWAAAGVVLERLVIVRAGQDTAWSTEQLLACGGFAGVLAWLGEGIDAKALRRLQVAAEGRSVFAGLWRSLAVADTPSPASLRVALSAGDDALSIRILKRRGRPASRQLDLPFSSSIPRPARHSRAVAGPALSLVADRGIAAAPAA</sequence>
<dbReference type="SUPFAM" id="SSF52540">
    <property type="entry name" value="P-loop containing nucleoside triphosphate hydrolases"/>
    <property type="match status" value="1"/>
</dbReference>
<dbReference type="InterPro" id="IPR027417">
    <property type="entry name" value="P-loop_NTPase"/>
</dbReference>
<evidence type="ECO:0000313" key="2">
    <source>
        <dbReference type="EMBL" id="MCG2577513.1"/>
    </source>
</evidence>
<evidence type="ECO:0000256" key="1">
    <source>
        <dbReference type="ARBA" id="ARBA00022763"/>
    </source>
</evidence>
<dbReference type="Gene3D" id="3.40.50.300">
    <property type="entry name" value="P-loop containing nucleotide triphosphate hydrolases"/>
    <property type="match status" value="1"/>
</dbReference>
<accession>A0ABS9K2V5</accession>
<dbReference type="Proteomes" id="UP001165384">
    <property type="component" value="Unassembled WGS sequence"/>
</dbReference>
<dbReference type="InterPro" id="IPR047610">
    <property type="entry name" value="ImuA_translesion"/>
</dbReference>
<comment type="caution">
    <text evidence="2">The sequence shown here is derived from an EMBL/GenBank/DDBJ whole genome shotgun (WGS) entry which is preliminary data.</text>
</comment>
<name>A0ABS9K2V5_9RHOO</name>
<dbReference type="InterPro" id="IPR017166">
    <property type="entry name" value="UCP037290"/>
</dbReference>
<dbReference type="PANTHER" id="PTHR35369:SF3">
    <property type="entry name" value="TRANSLESION DNA SYNTHESIS-ASSOCIATED PROTEIN IMUA"/>
    <property type="match status" value="1"/>
</dbReference>
<dbReference type="PIRSF" id="PIRSF037290">
    <property type="entry name" value="UCP037290"/>
    <property type="match status" value="1"/>
</dbReference>
<dbReference type="InterPro" id="IPR050356">
    <property type="entry name" value="SulA_CellDiv_inhibitor"/>
</dbReference>
<evidence type="ECO:0000313" key="3">
    <source>
        <dbReference type="Proteomes" id="UP001165384"/>
    </source>
</evidence>
<keyword evidence="1" id="KW-0227">DNA damage</keyword>
<gene>
    <name evidence="2" type="primary">imuA</name>
    <name evidence="2" type="ORF">LZ012_10955</name>
</gene>